<evidence type="ECO:0000259" key="9">
    <source>
        <dbReference type="SMART" id="SM01005"/>
    </source>
</evidence>
<evidence type="ECO:0000256" key="3">
    <source>
        <dbReference type="ARBA" id="ARBA00013089"/>
    </source>
</evidence>
<name>A0A939LTV0_9MICO</name>
<feature type="active site" description="Proton acceptor; specific for L-alanine" evidence="6">
    <location>
        <position position="262"/>
    </location>
</feature>
<evidence type="ECO:0000313" key="11">
    <source>
        <dbReference type="Proteomes" id="UP000664398"/>
    </source>
</evidence>
<dbReference type="SUPFAM" id="SSF51419">
    <property type="entry name" value="PLP-binding barrel"/>
    <property type="match status" value="1"/>
</dbReference>
<dbReference type="HAMAP" id="MF_01201">
    <property type="entry name" value="Ala_racemase"/>
    <property type="match status" value="1"/>
</dbReference>
<comment type="function">
    <text evidence="6">Catalyzes the interconversion of L-alanine and D-alanine. May also act on other amino acids.</text>
</comment>
<dbReference type="PANTHER" id="PTHR30511">
    <property type="entry name" value="ALANINE RACEMASE"/>
    <property type="match status" value="1"/>
</dbReference>
<dbReference type="SMART" id="SM01005">
    <property type="entry name" value="Ala_racemase_C"/>
    <property type="match status" value="1"/>
</dbReference>
<dbReference type="InterPro" id="IPR029066">
    <property type="entry name" value="PLP-binding_barrel"/>
</dbReference>
<evidence type="ECO:0000256" key="6">
    <source>
        <dbReference type="HAMAP-Rule" id="MF_01201"/>
    </source>
</evidence>
<dbReference type="GO" id="GO:0030170">
    <property type="term" value="F:pyridoxal phosphate binding"/>
    <property type="evidence" value="ECO:0007669"/>
    <property type="project" value="UniProtKB-UniRule"/>
</dbReference>
<dbReference type="InterPro" id="IPR001608">
    <property type="entry name" value="Ala_racemase_N"/>
</dbReference>
<dbReference type="SUPFAM" id="SSF50621">
    <property type="entry name" value="Alanine racemase C-terminal domain-like"/>
    <property type="match status" value="1"/>
</dbReference>
<keyword evidence="5 6" id="KW-0413">Isomerase</keyword>
<evidence type="ECO:0000256" key="8">
    <source>
        <dbReference type="PIRSR" id="PIRSR600821-52"/>
    </source>
</evidence>
<feature type="active site" description="Proton acceptor; specific for D-alanine" evidence="6">
    <location>
        <position position="35"/>
    </location>
</feature>
<sequence>MTALFREAVIDADAISANVAHVAGLTGVEVIGVVKANGYGHGAMTVARAALEGGARRIGVADIGEALALRAEGLEAPLIAWLHGAGASFAEAAEHGIELGVSSIGQLAAAADAARAGRPTRVHIKLDTGLSRNGAAPEEWEVLFAEAARLEAAGSVRVAGIFSHLANTTPESNREALGEYLTAVALAESLGVHPETRHLAATHGTFELPEARLDAVRLGIGMYGLSPFDGVSSAELGLRPAMTLRAGVAKVRRVPAGAGVSYDHTYRTERETTLALVPLGYADGVPRQASSRGPVLLNGERYTVAGRVAMDQLVLDVGDAPVAEGDVATLFGDPATGAPSATEWADAAGTINYEIVTRIGHRVPRVPA</sequence>
<evidence type="ECO:0000313" key="10">
    <source>
        <dbReference type="EMBL" id="MBO1804251.1"/>
    </source>
</evidence>
<comment type="similarity">
    <text evidence="6">Belongs to the alanine racemase family.</text>
</comment>
<dbReference type="GO" id="GO:0030632">
    <property type="term" value="P:D-alanine biosynthetic process"/>
    <property type="evidence" value="ECO:0007669"/>
    <property type="project" value="UniProtKB-UniRule"/>
</dbReference>
<gene>
    <name evidence="10" type="primary">alr</name>
    <name evidence="10" type="ORF">J4H91_02810</name>
</gene>
<organism evidence="10 11">
    <name type="scientific">Leucobacter ruminantium</name>
    <dbReference type="NCBI Taxonomy" id="1289170"/>
    <lineage>
        <taxon>Bacteria</taxon>
        <taxon>Bacillati</taxon>
        <taxon>Actinomycetota</taxon>
        <taxon>Actinomycetes</taxon>
        <taxon>Micrococcales</taxon>
        <taxon>Microbacteriaceae</taxon>
        <taxon>Leucobacter</taxon>
    </lineage>
</organism>
<dbReference type="InterPro" id="IPR020622">
    <property type="entry name" value="Ala_racemase_pyridoxalP-BS"/>
</dbReference>
<dbReference type="EMBL" id="JAGDYL010000004">
    <property type="protein sequence ID" value="MBO1804251.1"/>
    <property type="molecule type" value="Genomic_DNA"/>
</dbReference>
<accession>A0A939LTV0</accession>
<dbReference type="InterPro" id="IPR009006">
    <property type="entry name" value="Ala_racemase/Decarboxylase_C"/>
</dbReference>
<evidence type="ECO:0000256" key="5">
    <source>
        <dbReference type="ARBA" id="ARBA00023235"/>
    </source>
</evidence>
<dbReference type="AlphaFoldDB" id="A0A939LTV0"/>
<dbReference type="NCBIfam" id="TIGR00492">
    <property type="entry name" value="alr"/>
    <property type="match status" value="1"/>
</dbReference>
<keyword evidence="4 6" id="KW-0663">Pyridoxal phosphate</keyword>
<protein>
    <recommendedName>
        <fullName evidence="3 6">Alanine racemase</fullName>
        <ecNumber evidence="3 6">5.1.1.1</ecNumber>
    </recommendedName>
</protein>
<dbReference type="Gene3D" id="2.40.37.10">
    <property type="entry name" value="Lyase, Ornithine Decarboxylase, Chain A, domain 1"/>
    <property type="match status" value="1"/>
</dbReference>
<dbReference type="PANTHER" id="PTHR30511:SF0">
    <property type="entry name" value="ALANINE RACEMASE, CATABOLIC-RELATED"/>
    <property type="match status" value="1"/>
</dbReference>
<dbReference type="EC" id="5.1.1.1" evidence="3 6"/>
<evidence type="ECO:0000256" key="1">
    <source>
        <dbReference type="ARBA" id="ARBA00000316"/>
    </source>
</evidence>
<feature type="modified residue" description="N6-(pyridoxal phosphate)lysine" evidence="6 7">
    <location>
        <position position="35"/>
    </location>
</feature>
<evidence type="ECO:0000256" key="7">
    <source>
        <dbReference type="PIRSR" id="PIRSR600821-50"/>
    </source>
</evidence>
<dbReference type="Proteomes" id="UP000664398">
    <property type="component" value="Unassembled WGS sequence"/>
</dbReference>
<evidence type="ECO:0000256" key="4">
    <source>
        <dbReference type="ARBA" id="ARBA00022898"/>
    </source>
</evidence>
<dbReference type="PRINTS" id="PR00992">
    <property type="entry name" value="ALARACEMASE"/>
</dbReference>
<dbReference type="CDD" id="cd00430">
    <property type="entry name" value="PLPDE_III_AR"/>
    <property type="match status" value="1"/>
</dbReference>
<dbReference type="GO" id="GO:0008784">
    <property type="term" value="F:alanine racemase activity"/>
    <property type="evidence" value="ECO:0007669"/>
    <property type="project" value="UniProtKB-UniRule"/>
</dbReference>
<feature type="binding site" evidence="6 8">
    <location>
        <position position="310"/>
    </location>
    <ligand>
        <name>substrate</name>
    </ligand>
</feature>
<dbReference type="Pfam" id="PF00842">
    <property type="entry name" value="Ala_racemase_C"/>
    <property type="match status" value="1"/>
</dbReference>
<dbReference type="FunFam" id="2.40.37.10:FF:000015">
    <property type="entry name" value="Alanine racemase"/>
    <property type="match status" value="1"/>
</dbReference>
<dbReference type="Pfam" id="PF01168">
    <property type="entry name" value="Ala_racemase_N"/>
    <property type="match status" value="1"/>
</dbReference>
<comment type="caution">
    <text evidence="10">The sequence shown here is derived from an EMBL/GenBank/DDBJ whole genome shotgun (WGS) entry which is preliminary data.</text>
</comment>
<feature type="domain" description="Alanine racemase C-terminal" evidence="9">
    <location>
        <begin position="241"/>
        <end position="368"/>
    </location>
</feature>
<dbReference type="Gene3D" id="3.20.20.10">
    <property type="entry name" value="Alanine racemase"/>
    <property type="match status" value="1"/>
</dbReference>
<reference evidence="10" key="1">
    <citation type="submission" date="2021-03" db="EMBL/GenBank/DDBJ databases">
        <title>Leucobacter chromiisoli sp. nov., isolated from chromium-containing soil of chemical plant.</title>
        <authorList>
            <person name="Xu Z."/>
        </authorList>
    </citation>
    <scope>NUCLEOTIDE SEQUENCE</scope>
    <source>
        <strain evidence="10">A2</strain>
    </source>
</reference>
<comment type="cofactor">
    <cofactor evidence="2 6 7">
        <name>pyridoxal 5'-phosphate</name>
        <dbReference type="ChEBI" id="CHEBI:597326"/>
    </cofactor>
</comment>
<dbReference type="GO" id="GO:0009252">
    <property type="term" value="P:peptidoglycan biosynthetic process"/>
    <property type="evidence" value="ECO:0007669"/>
    <property type="project" value="TreeGrafter"/>
</dbReference>
<dbReference type="InterPro" id="IPR000821">
    <property type="entry name" value="Ala_racemase"/>
</dbReference>
<feature type="binding site" evidence="6 8">
    <location>
        <position position="132"/>
    </location>
    <ligand>
        <name>substrate</name>
    </ligand>
</feature>
<dbReference type="PROSITE" id="PS00395">
    <property type="entry name" value="ALANINE_RACEMASE"/>
    <property type="match status" value="1"/>
</dbReference>
<dbReference type="RefSeq" id="WP_208044747.1">
    <property type="nucleotide sequence ID" value="NZ_JAGDYL010000004.1"/>
</dbReference>
<comment type="catalytic activity">
    <reaction evidence="1 6">
        <text>L-alanine = D-alanine</text>
        <dbReference type="Rhea" id="RHEA:20249"/>
        <dbReference type="ChEBI" id="CHEBI:57416"/>
        <dbReference type="ChEBI" id="CHEBI:57972"/>
        <dbReference type="EC" id="5.1.1.1"/>
    </reaction>
</comment>
<proteinExistence type="inferred from homology"/>
<keyword evidence="11" id="KW-1185">Reference proteome</keyword>
<evidence type="ECO:0000256" key="2">
    <source>
        <dbReference type="ARBA" id="ARBA00001933"/>
    </source>
</evidence>
<comment type="pathway">
    <text evidence="6">Amino-acid biosynthesis; D-alanine biosynthesis; D-alanine from L-alanine: step 1/1.</text>
</comment>
<dbReference type="InterPro" id="IPR011079">
    <property type="entry name" value="Ala_racemase_C"/>
</dbReference>
<dbReference type="GO" id="GO:0005829">
    <property type="term" value="C:cytosol"/>
    <property type="evidence" value="ECO:0007669"/>
    <property type="project" value="TreeGrafter"/>
</dbReference>